<dbReference type="Proteomes" id="UP000194857">
    <property type="component" value="Unassembled WGS sequence"/>
</dbReference>
<comment type="caution">
    <text evidence="1">The sequence shown here is derived from an EMBL/GenBank/DDBJ whole genome shotgun (WGS) entry which is preliminary data.</text>
</comment>
<reference evidence="1 2" key="1">
    <citation type="submission" date="2017-05" db="EMBL/GenBank/DDBJ databases">
        <authorList>
            <person name="Song R."/>
            <person name="Chenine A.L."/>
            <person name="Ruprecht R.M."/>
        </authorList>
    </citation>
    <scope>NUCLEOTIDE SEQUENCE [LARGE SCALE GENOMIC DNA]</scope>
    <source>
        <strain evidence="1 2">S567_C10_BS</strain>
    </source>
</reference>
<dbReference type="AlphaFoldDB" id="A0A241XXK3"/>
<protein>
    <submittedName>
        <fullName evidence="1">Cytidine deaminase</fullName>
    </submittedName>
</protein>
<organism evidence="1 2">
    <name type="scientific">Pseudomonas aeruginosa</name>
    <dbReference type="NCBI Taxonomy" id="287"/>
    <lineage>
        <taxon>Bacteria</taxon>
        <taxon>Pseudomonadati</taxon>
        <taxon>Pseudomonadota</taxon>
        <taxon>Gammaproteobacteria</taxon>
        <taxon>Pseudomonadales</taxon>
        <taxon>Pseudomonadaceae</taxon>
        <taxon>Pseudomonas</taxon>
    </lineage>
</organism>
<sequence length="44" mass="4404">MPGVGPESIPRKREAGSPTPIPASCAGIDARLPASCFKLPTGVA</sequence>
<evidence type="ECO:0000313" key="1">
    <source>
        <dbReference type="EMBL" id="OTI66240.1"/>
    </source>
</evidence>
<proteinExistence type="predicted"/>
<dbReference type="KEGG" id="paeb:NCGM1900_5471"/>
<dbReference type="EMBL" id="NFFZ01000001">
    <property type="protein sequence ID" value="OTI66240.1"/>
    <property type="molecule type" value="Genomic_DNA"/>
</dbReference>
<name>A0A241XXK3_PSEAI</name>
<gene>
    <name evidence="1" type="ORF">CAZ10_02840</name>
</gene>
<evidence type="ECO:0000313" key="2">
    <source>
        <dbReference type="Proteomes" id="UP000194857"/>
    </source>
</evidence>
<accession>A0A241XXK3</accession>